<dbReference type="Proteomes" id="UP000655410">
    <property type="component" value="Unassembled WGS sequence"/>
</dbReference>
<reference evidence="2" key="1">
    <citation type="journal article" date="2019" name="Int. J. Syst. Evol. Microbiol.">
        <title>The Global Catalogue of Microorganisms (GCM) 10K type strain sequencing project: providing services to taxonomists for standard genome sequencing and annotation.</title>
        <authorList>
            <consortium name="The Broad Institute Genomics Platform"/>
            <consortium name="The Broad Institute Genome Sequencing Center for Infectious Disease"/>
            <person name="Wu L."/>
            <person name="Ma J."/>
        </authorList>
    </citation>
    <scope>NUCLEOTIDE SEQUENCE [LARGE SCALE GENOMIC DNA]</scope>
    <source>
        <strain evidence="2">CGMCC 4.7371</strain>
    </source>
</reference>
<accession>A0ABQ2NAD8</accession>
<proteinExistence type="predicted"/>
<dbReference type="EMBL" id="BMNI01000001">
    <property type="protein sequence ID" value="GGO84751.1"/>
    <property type="molecule type" value="Genomic_DNA"/>
</dbReference>
<evidence type="ECO:0000313" key="2">
    <source>
        <dbReference type="Proteomes" id="UP000655410"/>
    </source>
</evidence>
<sequence>MTVVASSQLGRWQMAYDDDRGLAAFLDDLEQEAQGAWAAERGLEVAERARAEYARVGLPGRLMAGLGGRVALQVAGVGTVEGELVRVADGWLLLADGAVEWIVLLDAVETVRGLPPRAVPPEAWPVTARLGVGSALRAMVGERCLVRLRSGGQLDGRVGRIGADFVELQPDGGATALVAFTAVAAVRR</sequence>
<dbReference type="RefSeq" id="WP_229662534.1">
    <property type="nucleotide sequence ID" value="NZ_BMNI01000001.1"/>
</dbReference>
<name>A0ABQ2NAD8_9ACTN</name>
<organism evidence="1 2">
    <name type="scientific">Nocardioides phosphati</name>
    <dbReference type="NCBI Taxonomy" id="1867775"/>
    <lineage>
        <taxon>Bacteria</taxon>
        <taxon>Bacillati</taxon>
        <taxon>Actinomycetota</taxon>
        <taxon>Actinomycetes</taxon>
        <taxon>Propionibacteriales</taxon>
        <taxon>Nocardioidaceae</taxon>
        <taxon>Nocardioides</taxon>
    </lineage>
</organism>
<gene>
    <name evidence="1" type="ORF">GCM10011584_03080</name>
</gene>
<evidence type="ECO:0000313" key="1">
    <source>
        <dbReference type="EMBL" id="GGO84751.1"/>
    </source>
</evidence>
<protein>
    <submittedName>
        <fullName evidence="1">Uncharacterized protein</fullName>
    </submittedName>
</protein>
<keyword evidence="2" id="KW-1185">Reference proteome</keyword>
<comment type="caution">
    <text evidence="1">The sequence shown here is derived from an EMBL/GenBank/DDBJ whole genome shotgun (WGS) entry which is preliminary data.</text>
</comment>